<comment type="caution">
    <text evidence="2">The sequence shown here is derived from an EMBL/GenBank/DDBJ whole genome shotgun (WGS) entry which is preliminary data.</text>
</comment>
<sequence length="73" mass="8078">MVEPGSTVDVCPVCREPQQPTSYGQVESAPGGRGEPVPLTWSCPHDCQQTVCAEEWDRAVLALARERRAARRR</sequence>
<dbReference type="Proteomes" id="UP000638648">
    <property type="component" value="Unassembled WGS sequence"/>
</dbReference>
<evidence type="ECO:0000256" key="1">
    <source>
        <dbReference type="SAM" id="MobiDB-lite"/>
    </source>
</evidence>
<feature type="region of interest" description="Disordered" evidence="1">
    <location>
        <begin position="1"/>
        <end position="33"/>
    </location>
</feature>
<gene>
    <name evidence="2" type="ORF">HEB94_002834</name>
</gene>
<protein>
    <submittedName>
        <fullName evidence="2">Uncharacterized protein</fullName>
    </submittedName>
</protein>
<name>A0A927RIB0_9ACTN</name>
<evidence type="ECO:0000313" key="2">
    <source>
        <dbReference type="EMBL" id="MBE1605986.1"/>
    </source>
</evidence>
<dbReference type="EMBL" id="JADBEM010000001">
    <property type="protein sequence ID" value="MBE1605986.1"/>
    <property type="molecule type" value="Genomic_DNA"/>
</dbReference>
<organism evidence="2 3">
    <name type="scientific">Actinopolymorpha pittospori</name>
    <dbReference type="NCBI Taxonomy" id="648752"/>
    <lineage>
        <taxon>Bacteria</taxon>
        <taxon>Bacillati</taxon>
        <taxon>Actinomycetota</taxon>
        <taxon>Actinomycetes</taxon>
        <taxon>Propionibacteriales</taxon>
        <taxon>Actinopolymorphaceae</taxon>
        <taxon>Actinopolymorpha</taxon>
    </lineage>
</organism>
<dbReference type="AlphaFoldDB" id="A0A927RIB0"/>
<proteinExistence type="predicted"/>
<accession>A0A927RIB0</accession>
<evidence type="ECO:0000313" key="3">
    <source>
        <dbReference type="Proteomes" id="UP000638648"/>
    </source>
</evidence>
<keyword evidence="3" id="KW-1185">Reference proteome</keyword>
<reference evidence="2" key="1">
    <citation type="submission" date="2020-10" db="EMBL/GenBank/DDBJ databases">
        <title>Sequencing the genomes of 1000 actinobacteria strains.</title>
        <authorList>
            <person name="Klenk H.-P."/>
        </authorList>
    </citation>
    <scope>NUCLEOTIDE SEQUENCE</scope>
    <source>
        <strain evidence="2">DSM 45354</strain>
    </source>
</reference>
<dbReference type="RefSeq" id="WP_192750193.1">
    <property type="nucleotide sequence ID" value="NZ_BAABJL010000025.1"/>
</dbReference>